<keyword evidence="1" id="KW-0472">Membrane</keyword>
<gene>
    <name evidence="2" type="ORF">SAMN05421810_11150</name>
</gene>
<sequence>MNEPWEPAKGSSVGLTVGLVAIVVAGVALVGAVFGYGVLSLVNGTATALGLGEPVSIRVVAEHGFRRRSSDATGEYVRNGEIHRTGLGGGTEGEVVDAQFAPIEWFGFDEPIISWWEPLLRIGVGVFCVGMVVGGVAWAIRSGRRNRPITPPVGP</sequence>
<accession>A0A1I6A3G7</accession>
<proteinExistence type="predicted"/>
<keyword evidence="1" id="KW-0812">Transmembrane</keyword>
<keyword evidence="3" id="KW-1185">Reference proteome</keyword>
<dbReference type="RefSeq" id="WP_092535299.1">
    <property type="nucleotide sequence ID" value="NZ_FOWW01000011.1"/>
</dbReference>
<keyword evidence="1" id="KW-1133">Transmembrane helix</keyword>
<reference evidence="3" key="1">
    <citation type="submission" date="2016-10" db="EMBL/GenBank/DDBJ databases">
        <authorList>
            <person name="Varghese N."/>
            <person name="Submissions S."/>
        </authorList>
    </citation>
    <scope>NUCLEOTIDE SEQUENCE [LARGE SCALE GENOMIC DNA]</scope>
    <source>
        <strain evidence="3">CGMCC 4.5579</strain>
    </source>
</reference>
<protein>
    <submittedName>
        <fullName evidence="2">Uncharacterized protein</fullName>
    </submittedName>
</protein>
<name>A0A1I6A3G7_9PSEU</name>
<organism evidence="2 3">
    <name type="scientific">Amycolatopsis arida</name>
    <dbReference type="NCBI Taxonomy" id="587909"/>
    <lineage>
        <taxon>Bacteria</taxon>
        <taxon>Bacillati</taxon>
        <taxon>Actinomycetota</taxon>
        <taxon>Actinomycetes</taxon>
        <taxon>Pseudonocardiales</taxon>
        <taxon>Pseudonocardiaceae</taxon>
        <taxon>Amycolatopsis</taxon>
    </lineage>
</organism>
<dbReference type="Proteomes" id="UP000198727">
    <property type="component" value="Unassembled WGS sequence"/>
</dbReference>
<feature type="transmembrane region" description="Helical" evidence="1">
    <location>
        <begin position="119"/>
        <end position="140"/>
    </location>
</feature>
<evidence type="ECO:0000313" key="2">
    <source>
        <dbReference type="EMBL" id="SFQ63249.1"/>
    </source>
</evidence>
<feature type="transmembrane region" description="Helical" evidence="1">
    <location>
        <begin position="12"/>
        <end position="39"/>
    </location>
</feature>
<evidence type="ECO:0000313" key="3">
    <source>
        <dbReference type="Proteomes" id="UP000198727"/>
    </source>
</evidence>
<dbReference type="EMBL" id="FOWW01000011">
    <property type="protein sequence ID" value="SFQ63249.1"/>
    <property type="molecule type" value="Genomic_DNA"/>
</dbReference>
<dbReference type="STRING" id="587909.SAMN05421810_11150"/>
<evidence type="ECO:0000256" key="1">
    <source>
        <dbReference type="SAM" id="Phobius"/>
    </source>
</evidence>
<dbReference type="AlphaFoldDB" id="A0A1I6A3G7"/>